<dbReference type="AlphaFoldDB" id="A0A212KI90"/>
<name>A0A212KI90_9FIRM</name>
<sequence>MRKAFLYPVAAIACGEVGFFLRRWELKSAFESDTGLPIQGAPAFWALVALSFAAAALFFLLSRGEKQPLEGGYDQAFAAKGNTLYVSVMALSALLLLAAGGLAFLNLPEAYSTAQVQTTLGGPNPMLSVLPKLLLAGLSVGSFFCVLALGRNSYRGEGKGKYSLPLLLPGYLAAFWLITAYQSRAGDPIRQDYIYEVCAIIAVLLAAYFIAGFSFERGKPGRTVFFSLLAVYLCLVTLADGHDLAAMLLFGAFVLYFTAAVAVLLFNGDGRMRRSSAKEEPRETEIDTEETTDEG</sequence>
<protein>
    <submittedName>
        <fullName evidence="3">Uncharacterized protein</fullName>
    </submittedName>
</protein>
<feature type="transmembrane region" description="Helical" evidence="2">
    <location>
        <begin position="43"/>
        <end position="62"/>
    </location>
</feature>
<proteinExistence type="predicted"/>
<gene>
    <name evidence="3" type="ORF">KL86CLO1_13244</name>
</gene>
<feature type="compositionally biased region" description="Basic and acidic residues" evidence="1">
    <location>
        <begin position="275"/>
        <end position="285"/>
    </location>
</feature>
<dbReference type="EMBL" id="FLUN01000001">
    <property type="protein sequence ID" value="SBW11348.1"/>
    <property type="molecule type" value="Genomic_DNA"/>
</dbReference>
<evidence type="ECO:0000313" key="3">
    <source>
        <dbReference type="EMBL" id="SBW11348.1"/>
    </source>
</evidence>
<feature type="transmembrane region" description="Helical" evidence="2">
    <location>
        <begin position="83"/>
        <end position="105"/>
    </location>
</feature>
<feature type="region of interest" description="Disordered" evidence="1">
    <location>
        <begin position="275"/>
        <end position="295"/>
    </location>
</feature>
<organism evidence="3">
    <name type="scientific">uncultured Eubacteriales bacterium</name>
    <dbReference type="NCBI Taxonomy" id="172733"/>
    <lineage>
        <taxon>Bacteria</taxon>
        <taxon>Bacillati</taxon>
        <taxon>Bacillota</taxon>
        <taxon>Clostridia</taxon>
        <taxon>Eubacteriales</taxon>
        <taxon>environmental samples</taxon>
    </lineage>
</organism>
<feature type="transmembrane region" description="Helical" evidence="2">
    <location>
        <begin position="223"/>
        <end position="239"/>
    </location>
</feature>
<keyword evidence="2" id="KW-1133">Transmembrane helix</keyword>
<accession>A0A212KI90</accession>
<feature type="compositionally biased region" description="Acidic residues" evidence="1">
    <location>
        <begin position="286"/>
        <end position="295"/>
    </location>
</feature>
<reference evidence="3" key="1">
    <citation type="submission" date="2016-04" db="EMBL/GenBank/DDBJ databases">
        <authorList>
            <person name="Evans L.H."/>
            <person name="Alamgir A."/>
            <person name="Owens N."/>
            <person name="Weber N.D."/>
            <person name="Virtaneva K."/>
            <person name="Barbian K."/>
            <person name="Babar A."/>
            <person name="Rosenke K."/>
        </authorList>
    </citation>
    <scope>NUCLEOTIDE SEQUENCE</scope>
    <source>
        <strain evidence="3">86</strain>
    </source>
</reference>
<feature type="transmembrane region" description="Helical" evidence="2">
    <location>
        <begin position="245"/>
        <end position="266"/>
    </location>
</feature>
<evidence type="ECO:0000256" key="1">
    <source>
        <dbReference type="SAM" id="MobiDB-lite"/>
    </source>
</evidence>
<keyword evidence="2" id="KW-0812">Transmembrane</keyword>
<keyword evidence="2" id="KW-0472">Membrane</keyword>
<feature type="transmembrane region" description="Helical" evidence="2">
    <location>
        <begin position="133"/>
        <end position="150"/>
    </location>
</feature>
<evidence type="ECO:0000256" key="2">
    <source>
        <dbReference type="SAM" id="Phobius"/>
    </source>
</evidence>
<feature type="transmembrane region" description="Helical" evidence="2">
    <location>
        <begin position="193"/>
        <end position="211"/>
    </location>
</feature>
<feature type="transmembrane region" description="Helical" evidence="2">
    <location>
        <begin position="162"/>
        <end position="181"/>
    </location>
</feature>